<name>A0A4S4LR15_9AGAM</name>
<reference evidence="2 3" key="1">
    <citation type="submission" date="2019-02" db="EMBL/GenBank/DDBJ databases">
        <title>Genome sequencing of the rare red list fungi Bondarzewia mesenterica.</title>
        <authorList>
            <person name="Buettner E."/>
            <person name="Kellner H."/>
        </authorList>
    </citation>
    <scope>NUCLEOTIDE SEQUENCE [LARGE SCALE GENOMIC DNA]</scope>
    <source>
        <strain evidence="2 3">DSM 108281</strain>
    </source>
</reference>
<keyword evidence="3" id="KW-1185">Reference proteome</keyword>
<comment type="caution">
    <text evidence="2">The sequence shown here is derived from an EMBL/GenBank/DDBJ whole genome shotgun (WGS) entry which is preliminary data.</text>
</comment>
<proteinExistence type="predicted"/>
<organism evidence="2 3">
    <name type="scientific">Bondarzewia mesenterica</name>
    <dbReference type="NCBI Taxonomy" id="1095465"/>
    <lineage>
        <taxon>Eukaryota</taxon>
        <taxon>Fungi</taxon>
        <taxon>Dikarya</taxon>
        <taxon>Basidiomycota</taxon>
        <taxon>Agaricomycotina</taxon>
        <taxon>Agaricomycetes</taxon>
        <taxon>Russulales</taxon>
        <taxon>Bondarzewiaceae</taxon>
        <taxon>Bondarzewia</taxon>
    </lineage>
</organism>
<dbReference type="AlphaFoldDB" id="A0A4S4LR15"/>
<evidence type="ECO:0000313" key="3">
    <source>
        <dbReference type="Proteomes" id="UP000310158"/>
    </source>
</evidence>
<dbReference type="Pfam" id="PF09995">
    <property type="entry name" value="MPAB_Lcp_cat"/>
    <property type="match status" value="1"/>
</dbReference>
<protein>
    <recommendedName>
        <fullName evidence="1">ER-bound oxygenase mpaB/mpaB'/Rubber oxygenase catalytic domain-containing protein</fullName>
    </recommendedName>
</protein>
<evidence type="ECO:0000313" key="2">
    <source>
        <dbReference type="EMBL" id="THH14048.1"/>
    </source>
</evidence>
<evidence type="ECO:0000259" key="1">
    <source>
        <dbReference type="Pfam" id="PF09995"/>
    </source>
</evidence>
<dbReference type="InterPro" id="IPR046366">
    <property type="entry name" value="MPAB"/>
</dbReference>
<dbReference type="GO" id="GO:0016491">
    <property type="term" value="F:oxidoreductase activity"/>
    <property type="evidence" value="ECO:0007669"/>
    <property type="project" value="InterPro"/>
</dbReference>
<dbReference type="PANTHER" id="PTHR36124">
    <property type="match status" value="1"/>
</dbReference>
<dbReference type="InterPro" id="IPR018713">
    <property type="entry name" value="MPAB/Lcp_cat_dom"/>
</dbReference>
<gene>
    <name evidence="2" type="ORF">EW146_g6241</name>
</gene>
<dbReference type="Proteomes" id="UP000310158">
    <property type="component" value="Unassembled WGS sequence"/>
</dbReference>
<dbReference type="OrthoDB" id="545169at2759"/>
<accession>A0A4S4LR15</accession>
<dbReference type="PANTHER" id="PTHR36124:SF1">
    <property type="entry name" value="ER-BOUND OXYGENASE MPAB_MPAB'_RUBBER OXYGENASE CATALYTIC DOMAIN-CONTAINING PROTEIN"/>
    <property type="match status" value="1"/>
</dbReference>
<dbReference type="EMBL" id="SGPL01000306">
    <property type="protein sequence ID" value="THH14048.1"/>
    <property type="molecule type" value="Genomic_DNA"/>
</dbReference>
<sequence>MVGPQSGATLDGLEADIDPRGSISIARINWLHGHYRISDDDMLYTLSCFIFEPMLLAEKYEWRSWSEEEQECLFILWKEIGRRMGIKDIPTTGAELKALSKNYEDEQMVPSQSNHKLAMHAINHISSRVPDIFGLRSFIASLFISLLDDHLREAMMLPDQPEWVKNLLRSIFVIRAFIVKHLMLPRTTEKGYVVAHDPPSCVASDGLFRLFNVQRRHCPWYIPVPTGWKYVVEQIKIKLNLADPNLCPGPYFKAEGYRLEELGPIRFEQDGHAEVLKNAEAIHGGPIRKPWAR</sequence>
<feature type="domain" description="ER-bound oxygenase mpaB/mpaB'/Rubber oxygenase catalytic" evidence="1">
    <location>
        <begin position="36"/>
        <end position="163"/>
    </location>
</feature>